<sequence>EFVNKSSKAHTQSVESFNNLIKYEIKKRKGIITNKRQRFLNELCWRFNNIRDRFEKILELIKVSY</sequence>
<reference evidence="1 2" key="2">
    <citation type="submission" date="2014-03" db="EMBL/GenBank/DDBJ databases">
        <title>The Genome Sequence of Anncaliia algerae insect isolate PRA339.</title>
        <authorList>
            <consortium name="The Broad Institute Genome Sequencing Platform"/>
            <consortium name="The Broad Institute Genome Sequencing Center for Infectious Disease"/>
            <person name="Cuomo C."/>
            <person name="Becnel J."/>
            <person name="Sanscrainte N."/>
            <person name="Walker B."/>
            <person name="Young S.K."/>
            <person name="Zeng Q."/>
            <person name="Gargeya S."/>
            <person name="Fitzgerald M."/>
            <person name="Haas B."/>
            <person name="Abouelleil A."/>
            <person name="Alvarado L."/>
            <person name="Arachchi H.M."/>
            <person name="Berlin A.M."/>
            <person name="Chapman S.B."/>
            <person name="Dewar J."/>
            <person name="Goldberg J."/>
            <person name="Griggs A."/>
            <person name="Gujja S."/>
            <person name="Hansen M."/>
            <person name="Howarth C."/>
            <person name="Imamovic A."/>
            <person name="Larimer J."/>
            <person name="McCowan C."/>
            <person name="Murphy C."/>
            <person name="Neiman D."/>
            <person name="Pearson M."/>
            <person name="Priest M."/>
            <person name="Roberts A."/>
            <person name="Saif S."/>
            <person name="Shea T."/>
            <person name="Sisk P."/>
            <person name="Sykes S."/>
            <person name="Wortman J."/>
            <person name="Nusbaum C."/>
            <person name="Birren B."/>
        </authorList>
    </citation>
    <scope>NUCLEOTIDE SEQUENCE [LARGE SCALE GENOMIC DNA]</scope>
    <source>
        <strain evidence="1 2">PRA339</strain>
    </source>
</reference>
<protein>
    <recommendedName>
        <fullName evidence="3">ISXO2-like transposase domain-containing protein</fullName>
    </recommendedName>
</protein>
<keyword evidence="2" id="KW-1185">Reference proteome</keyword>
<accession>A0A059F5H1</accession>
<reference evidence="2" key="1">
    <citation type="submission" date="2013-02" db="EMBL/GenBank/DDBJ databases">
        <authorList>
            <consortium name="The Broad Institute Genome Sequencing Platform"/>
            <person name="Cuomo C."/>
            <person name="Becnel J."/>
            <person name="Sanscrainte N."/>
            <person name="Walker B."/>
            <person name="Young S.K."/>
            <person name="Zeng Q."/>
            <person name="Gargeya S."/>
            <person name="Fitzgerald M."/>
            <person name="Haas B."/>
            <person name="Abouelleil A."/>
            <person name="Alvarado L."/>
            <person name="Arachchi H.M."/>
            <person name="Berlin A.M."/>
            <person name="Chapman S.B."/>
            <person name="Dewar J."/>
            <person name="Goldberg J."/>
            <person name="Griggs A."/>
            <person name="Gujja S."/>
            <person name="Hansen M."/>
            <person name="Howarth C."/>
            <person name="Imamovic A."/>
            <person name="Larimer J."/>
            <person name="McCowan C."/>
            <person name="Murphy C."/>
            <person name="Neiman D."/>
            <person name="Pearson M."/>
            <person name="Priest M."/>
            <person name="Roberts A."/>
            <person name="Saif S."/>
            <person name="Shea T."/>
            <person name="Sisk P."/>
            <person name="Sykes S."/>
            <person name="Wortman J."/>
            <person name="Nusbaum C."/>
            <person name="Birren B."/>
        </authorList>
    </citation>
    <scope>NUCLEOTIDE SEQUENCE [LARGE SCALE GENOMIC DNA]</scope>
    <source>
        <strain evidence="2">PRA339</strain>
    </source>
</reference>
<name>A0A059F5H1_9MICR</name>
<dbReference type="AlphaFoldDB" id="A0A059F5H1"/>
<dbReference type="OrthoDB" id="8597234at2759"/>
<evidence type="ECO:0000313" key="2">
    <source>
        <dbReference type="Proteomes" id="UP000030655"/>
    </source>
</evidence>
<evidence type="ECO:0000313" key="1">
    <source>
        <dbReference type="EMBL" id="KCZ82445.1"/>
    </source>
</evidence>
<dbReference type="Proteomes" id="UP000030655">
    <property type="component" value="Unassembled WGS sequence"/>
</dbReference>
<dbReference type="EMBL" id="KK365130">
    <property type="protein sequence ID" value="KCZ82445.1"/>
    <property type="molecule type" value="Genomic_DNA"/>
</dbReference>
<proteinExistence type="predicted"/>
<dbReference type="HOGENOM" id="CLU_044348_8_2_1"/>
<feature type="non-terminal residue" evidence="1">
    <location>
        <position position="1"/>
    </location>
</feature>
<evidence type="ECO:0008006" key="3">
    <source>
        <dbReference type="Google" id="ProtNLM"/>
    </source>
</evidence>
<gene>
    <name evidence="1" type="ORF">H312_00103</name>
</gene>
<organism evidence="1 2">
    <name type="scientific">Anncaliia algerae PRA339</name>
    <dbReference type="NCBI Taxonomy" id="1288291"/>
    <lineage>
        <taxon>Eukaryota</taxon>
        <taxon>Fungi</taxon>
        <taxon>Fungi incertae sedis</taxon>
        <taxon>Microsporidia</taxon>
        <taxon>Tubulinosematoidea</taxon>
        <taxon>Tubulinosematidae</taxon>
        <taxon>Anncaliia</taxon>
    </lineage>
</organism>
<dbReference type="VEuPathDB" id="MicrosporidiaDB:H312_00103"/>